<dbReference type="AlphaFoldDB" id="A0A8K1GT48"/>
<reference evidence="1" key="1">
    <citation type="submission" date="2019-04" db="EMBL/GenBank/DDBJ databases">
        <title>Genome assembly of Zosterops borbonicus 15179.</title>
        <authorList>
            <person name="Leroy T."/>
            <person name="Anselmetti Y."/>
            <person name="Tilak M.-K."/>
            <person name="Nabholz B."/>
        </authorList>
    </citation>
    <scope>NUCLEOTIDE SEQUENCE</scope>
    <source>
        <strain evidence="1">HGM_15179</strain>
        <tissue evidence="1">Muscle</tissue>
    </source>
</reference>
<protein>
    <submittedName>
        <fullName evidence="1">Uncharacterized protein</fullName>
    </submittedName>
</protein>
<sequence length="186" mass="21231">MVLLYKETNKKPQGNRKAETANAVLDVYMGGDYQIETKEFYYWGIPKLVNPCVMYHRAVKWNSLFLACFAALGFKNKSEYYLEDDKSPQVGLSKNASMKRQVFRCNMNKGLLEGYKHLIHFAQGGLVVNKAGLKSSDKWQNEKVQISHHVTQISIKDNPAFDTTGVEMFLNAMKDPVAKATWECLH</sequence>
<comment type="caution">
    <text evidence="1">The sequence shown here is derived from an EMBL/GenBank/DDBJ whole genome shotgun (WGS) entry which is preliminary data.</text>
</comment>
<gene>
    <name evidence="1" type="ORF">HGM15179_002248</name>
</gene>
<evidence type="ECO:0000313" key="2">
    <source>
        <dbReference type="Proteomes" id="UP000796761"/>
    </source>
</evidence>
<proteinExistence type="predicted"/>
<evidence type="ECO:0000313" key="1">
    <source>
        <dbReference type="EMBL" id="TRZ24899.1"/>
    </source>
</evidence>
<accession>A0A8K1GT48</accession>
<organism evidence="1 2">
    <name type="scientific">Zosterops borbonicus</name>
    <dbReference type="NCBI Taxonomy" id="364589"/>
    <lineage>
        <taxon>Eukaryota</taxon>
        <taxon>Metazoa</taxon>
        <taxon>Chordata</taxon>
        <taxon>Craniata</taxon>
        <taxon>Vertebrata</taxon>
        <taxon>Euteleostomi</taxon>
        <taxon>Archelosauria</taxon>
        <taxon>Archosauria</taxon>
        <taxon>Dinosauria</taxon>
        <taxon>Saurischia</taxon>
        <taxon>Theropoda</taxon>
        <taxon>Coelurosauria</taxon>
        <taxon>Aves</taxon>
        <taxon>Neognathae</taxon>
        <taxon>Neoaves</taxon>
        <taxon>Telluraves</taxon>
        <taxon>Australaves</taxon>
        <taxon>Passeriformes</taxon>
        <taxon>Sylvioidea</taxon>
        <taxon>Zosteropidae</taxon>
        <taxon>Zosterops</taxon>
    </lineage>
</organism>
<name>A0A8K1GT48_9PASS</name>
<keyword evidence="2" id="KW-1185">Reference proteome</keyword>
<dbReference type="Proteomes" id="UP000796761">
    <property type="component" value="Unassembled WGS sequence"/>
</dbReference>
<dbReference type="EMBL" id="SWJQ01000037">
    <property type="protein sequence ID" value="TRZ24899.1"/>
    <property type="molecule type" value="Genomic_DNA"/>
</dbReference>